<evidence type="ECO:0000256" key="1">
    <source>
        <dbReference type="ARBA" id="ARBA00009156"/>
    </source>
</evidence>
<dbReference type="GO" id="GO:0042732">
    <property type="term" value="P:D-xylose metabolic process"/>
    <property type="evidence" value="ECO:0007669"/>
    <property type="project" value="UniProtKB-KW"/>
</dbReference>
<dbReference type="InterPro" id="IPR050406">
    <property type="entry name" value="FGGY_Carb_Kinase"/>
</dbReference>
<protein>
    <submittedName>
        <fullName evidence="8">Carbohydrate kinase, FGGY family</fullName>
    </submittedName>
</protein>
<dbReference type="InterPro" id="IPR000577">
    <property type="entry name" value="Carb_kinase_FGGY"/>
</dbReference>
<dbReference type="GO" id="GO:0016301">
    <property type="term" value="F:kinase activity"/>
    <property type="evidence" value="ECO:0007669"/>
    <property type="project" value="UniProtKB-KW"/>
</dbReference>
<comment type="similarity">
    <text evidence="1 5">Belongs to the FGGY kinase family.</text>
</comment>
<dbReference type="InterPro" id="IPR018483">
    <property type="entry name" value="Carb_kinase_FGGY_CS"/>
</dbReference>
<dbReference type="CDD" id="cd07804">
    <property type="entry name" value="ASKHA_NBD_FGGY_RrXK-like"/>
    <property type="match status" value="1"/>
</dbReference>
<keyword evidence="4 5" id="KW-0418">Kinase</keyword>
<name>A0A6J4NXJ3_9ACTN</name>
<dbReference type="AlphaFoldDB" id="A0A6J4NXJ3"/>
<dbReference type="PANTHER" id="PTHR43095:SF5">
    <property type="entry name" value="XYLULOSE KINASE"/>
    <property type="match status" value="1"/>
</dbReference>
<evidence type="ECO:0000313" key="8">
    <source>
        <dbReference type="EMBL" id="CAA9400082.1"/>
    </source>
</evidence>
<dbReference type="Pfam" id="PF02782">
    <property type="entry name" value="FGGY_C"/>
    <property type="match status" value="1"/>
</dbReference>
<gene>
    <name evidence="8" type="ORF">AVDCRST_MAG35-855</name>
</gene>
<organism evidence="8">
    <name type="scientific">uncultured Quadrisphaera sp</name>
    <dbReference type="NCBI Taxonomy" id="904978"/>
    <lineage>
        <taxon>Bacteria</taxon>
        <taxon>Bacillati</taxon>
        <taxon>Actinomycetota</taxon>
        <taxon>Actinomycetes</taxon>
        <taxon>Kineosporiales</taxon>
        <taxon>Kineosporiaceae</taxon>
        <taxon>Quadrisphaera</taxon>
        <taxon>environmental samples</taxon>
    </lineage>
</organism>
<proteinExistence type="inferred from homology"/>
<reference evidence="8" key="1">
    <citation type="submission" date="2020-02" db="EMBL/GenBank/DDBJ databases">
        <authorList>
            <person name="Meier V. D."/>
        </authorList>
    </citation>
    <scope>NUCLEOTIDE SEQUENCE</scope>
    <source>
        <strain evidence="8">AVDCRST_MAG35</strain>
    </source>
</reference>
<evidence type="ECO:0000256" key="3">
    <source>
        <dbReference type="ARBA" id="ARBA00022679"/>
    </source>
</evidence>
<dbReference type="SUPFAM" id="SSF53067">
    <property type="entry name" value="Actin-like ATPase domain"/>
    <property type="match status" value="2"/>
</dbReference>
<evidence type="ECO:0000259" key="7">
    <source>
        <dbReference type="Pfam" id="PF02782"/>
    </source>
</evidence>
<feature type="domain" description="Carbohydrate kinase FGGY C-terminal" evidence="7">
    <location>
        <begin position="280"/>
        <end position="439"/>
    </location>
</feature>
<keyword evidence="2" id="KW-0859">Xylose metabolism</keyword>
<evidence type="ECO:0000256" key="2">
    <source>
        <dbReference type="ARBA" id="ARBA00022629"/>
    </source>
</evidence>
<evidence type="ECO:0000259" key="6">
    <source>
        <dbReference type="Pfam" id="PF00370"/>
    </source>
</evidence>
<dbReference type="PIRSF" id="PIRSF000538">
    <property type="entry name" value="GlpK"/>
    <property type="match status" value="1"/>
</dbReference>
<dbReference type="PROSITE" id="PS00445">
    <property type="entry name" value="FGGY_KINASES_2"/>
    <property type="match status" value="1"/>
</dbReference>
<dbReference type="EMBL" id="CADCUY010000176">
    <property type="protein sequence ID" value="CAA9400082.1"/>
    <property type="molecule type" value="Genomic_DNA"/>
</dbReference>
<dbReference type="InterPro" id="IPR018484">
    <property type="entry name" value="FGGY_N"/>
</dbReference>
<feature type="domain" description="Carbohydrate kinase FGGY N-terminal" evidence="6">
    <location>
        <begin position="5"/>
        <end position="243"/>
    </location>
</feature>
<evidence type="ECO:0000256" key="4">
    <source>
        <dbReference type="ARBA" id="ARBA00022777"/>
    </source>
</evidence>
<dbReference type="InterPro" id="IPR043129">
    <property type="entry name" value="ATPase_NBD"/>
</dbReference>
<dbReference type="GO" id="GO:0016773">
    <property type="term" value="F:phosphotransferase activity, alcohol group as acceptor"/>
    <property type="evidence" value="ECO:0007669"/>
    <property type="project" value="InterPro"/>
</dbReference>
<dbReference type="InterPro" id="IPR018485">
    <property type="entry name" value="FGGY_C"/>
</dbReference>
<dbReference type="PANTHER" id="PTHR43095">
    <property type="entry name" value="SUGAR KINASE"/>
    <property type="match status" value="1"/>
</dbReference>
<accession>A0A6J4NXJ3</accession>
<keyword evidence="2" id="KW-0119">Carbohydrate metabolism</keyword>
<dbReference type="Pfam" id="PF00370">
    <property type="entry name" value="FGGY_N"/>
    <property type="match status" value="1"/>
</dbReference>
<evidence type="ECO:0000256" key="5">
    <source>
        <dbReference type="RuleBase" id="RU003733"/>
    </source>
</evidence>
<sequence length="504" mass="53447">MADVVVGIDMGTGSSKGVVTTADGRVLASATRAHGVSMPRPGHVEVDAVEVWWGDVVALCRELLPQVEEHVVRGVCVSGVGPSLVLTDGDGEPVRPAILYGIDMRAHEEIEELTARYGADEVLRRCGKALSSQAVGPKVLWVRRHEPEAWARVRRWYGSNSFVVGRLTGEYVQDHHTASQCDPLYDIAAQDWNADWAEDVVAGVPLPRLAWPGEVVGHVLAGAAEETGLPEGTPVCAGTVDAWAEAHSAGVGATGDLMLMYGSTMFFVQVLDGLEVHPQLWTTSGVHAGSYTMAAGMATSGILTSWVRDLTGGADFADLVAEASRVPPGADGLVLLPYFAGERTPVFDPRARGVVAGLTLSHTRAHLFRAAYEGIACGVRQVIDLLDASAAPPRRLVAVGGGTQGDLWTQIVSDVTGLPQDLPEQGIGASYGDALLAATGTGLVPPDTQWARVARTVEPDPARREVYDGLLQSYAELYPATRTIVHRMARLQEEGAGRQDPPVA</sequence>
<dbReference type="Gene3D" id="3.30.420.40">
    <property type="match status" value="2"/>
</dbReference>
<keyword evidence="3 5" id="KW-0808">Transferase</keyword>